<reference evidence="1 2" key="1">
    <citation type="submission" date="2019-03" db="EMBL/GenBank/DDBJ databases">
        <title>Genomic Encyclopedia of Type Strains, Phase IV (KMG-V): Genome sequencing to study the core and pangenomes of soil and plant-associated prokaryotes.</title>
        <authorList>
            <person name="Whitman W."/>
        </authorList>
    </citation>
    <scope>NUCLEOTIDE SEQUENCE [LARGE SCALE GENOMIC DNA]</scope>
    <source>
        <strain evidence="1 2">Hc14</strain>
    </source>
</reference>
<dbReference type="EMBL" id="SMBH01000003">
    <property type="protein sequence ID" value="TCU17935.1"/>
    <property type="molecule type" value="Genomic_DNA"/>
</dbReference>
<dbReference type="Proteomes" id="UP000294576">
    <property type="component" value="Unassembled WGS sequence"/>
</dbReference>
<accession>A0A4V6P0V3</accession>
<protein>
    <recommendedName>
        <fullName evidence="3">Nucleotidyltransferase family protein</fullName>
    </recommendedName>
</protein>
<evidence type="ECO:0000313" key="1">
    <source>
        <dbReference type="EMBL" id="TCU17935.1"/>
    </source>
</evidence>
<evidence type="ECO:0008006" key="3">
    <source>
        <dbReference type="Google" id="ProtNLM"/>
    </source>
</evidence>
<dbReference type="RefSeq" id="WP_132560182.1">
    <property type="nucleotide sequence ID" value="NZ_SMBH01000003.1"/>
</dbReference>
<comment type="caution">
    <text evidence="1">The sequence shown here is derived from an EMBL/GenBank/DDBJ whole genome shotgun (WGS) entry which is preliminary data.</text>
</comment>
<dbReference type="PANTHER" id="PTHR39166">
    <property type="entry name" value="BLL1166 PROTEIN"/>
    <property type="match status" value="1"/>
</dbReference>
<organism evidence="1 2">
    <name type="scientific">Rhizobium sullae</name>
    <name type="common">Rhizobium hedysari</name>
    <dbReference type="NCBI Taxonomy" id="50338"/>
    <lineage>
        <taxon>Bacteria</taxon>
        <taxon>Pseudomonadati</taxon>
        <taxon>Pseudomonadota</taxon>
        <taxon>Alphaproteobacteria</taxon>
        <taxon>Hyphomicrobiales</taxon>
        <taxon>Rhizobiaceae</taxon>
        <taxon>Rhizobium/Agrobacterium group</taxon>
        <taxon>Rhizobium</taxon>
    </lineage>
</organism>
<dbReference type="AlphaFoldDB" id="A0A4V6P0V3"/>
<dbReference type="InterPro" id="IPR009267">
    <property type="entry name" value="NTP_transf_6"/>
</dbReference>
<sequence length="187" mass="22076">MSITEQQFFAYVRENPINVQLLEELSALQLPQCMLTAGCLVQTVWNLKSGNDAQFGIKDYDVFYFDDRDLSWEAEDMVIRRARELLGELSEKVEIKNQARVHLWYSEKFGKPYPLLKNVEDGIDRYLTLCTRIGIRIEDRGLYAPDKLDDMWHGILRMNPLNPQPDLFRRKCDEYLARWPWLSIITL</sequence>
<dbReference type="PANTHER" id="PTHR39166:SF1">
    <property type="entry name" value="BLL1166 PROTEIN"/>
    <property type="match status" value="1"/>
</dbReference>
<dbReference type="Pfam" id="PF06042">
    <property type="entry name" value="NTP_transf_6"/>
    <property type="match status" value="1"/>
</dbReference>
<name>A0A4V6P0V3_RHISU</name>
<proteinExistence type="predicted"/>
<gene>
    <name evidence="1" type="ORF">EV132_10351</name>
</gene>
<evidence type="ECO:0000313" key="2">
    <source>
        <dbReference type="Proteomes" id="UP000294576"/>
    </source>
</evidence>